<protein>
    <submittedName>
        <fullName evidence="4">Uncharacterized protein</fullName>
    </submittedName>
</protein>
<organism evidence="4 5">
    <name type="scientific">Aegilops tauschii subsp. strangulata</name>
    <name type="common">Goatgrass</name>
    <dbReference type="NCBI Taxonomy" id="200361"/>
    <lineage>
        <taxon>Eukaryota</taxon>
        <taxon>Viridiplantae</taxon>
        <taxon>Streptophyta</taxon>
        <taxon>Embryophyta</taxon>
        <taxon>Tracheophyta</taxon>
        <taxon>Spermatophyta</taxon>
        <taxon>Magnoliopsida</taxon>
        <taxon>Liliopsida</taxon>
        <taxon>Poales</taxon>
        <taxon>Poaceae</taxon>
        <taxon>BOP clade</taxon>
        <taxon>Pooideae</taxon>
        <taxon>Triticodae</taxon>
        <taxon>Triticeae</taxon>
        <taxon>Triticinae</taxon>
        <taxon>Aegilops</taxon>
    </lineage>
</organism>
<evidence type="ECO:0000259" key="3">
    <source>
        <dbReference type="Pfam" id="PF26130"/>
    </source>
</evidence>
<dbReference type="Pfam" id="PF03108">
    <property type="entry name" value="DBD_Tnp_Mut"/>
    <property type="match status" value="1"/>
</dbReference>
<reference evidence="4" key="4">
    <citation type="submission" date="2019-03" db="UniProtKB">
        <authorList>
            <consortium name="EnsemblPlants"/>
        </authorList>
    </citation>
    <scope>IDENTIFICATION</scope>
</reference>
<dbReference type="KEGG" id="ats:109734109"/>
<dbReference type="EnsemblPlants" id="AET1Gv20171900.1">
    <property type="protein sequence ID" value="AET1Gv20171900.1"/>
    <property type="gene ID" value="AET1Gv20171900"/>
</dbReference>
<dbReference type="Gramene" id="AET1Gv20171900.3">
    <property type="protein sequence ID" value="AET1Gv20171900.3"/>
    <property type="gene ID" value="AET1Gv20171900"/>
</dbReference>
<proteinExistence type="predicted"/>
<reference evidence="5" key="1">
    <citation type="journal article" date="2014" name="Science">
        <title>Ancient hybridizations among the ancestral genomes of bread wheat.</title>
        <authorList>
            <consortium name="International Wheat Genome Sequencing Consortium,"/>
            <person name="Marcussen T."/>
            <person name="Sandve S.R."/>
            <person name="Heier L."/>
            <person name="Spannagl M."/>
            <person name="Pfeifer M."/>
            <person name="Jakobsen K.S."/>
            <person name="Wulff B.B."/>
            <person name="Steuernagel B."/>
            <person name="Mayer K.F."/>
            <person name="Olsen O.A."/>
        </authorList>
    </citation>
    <scope>NUCLEOTIDE SEQUENCE [LARGE SCALE GENOMIC DNA]</scope>
    <source>
        <strain evidence="5">cv. AL8/78</strain>
    </source>
</reference>
<dbReference type="InterPro" id="IPR058594">
    <property type="entry name" value="PB1-like_dom_pln"/>
</dbReference>
<dbReference type="OMA" id="YVEDPAM"/>
<dbReference type="PANTHER" id="PTHR31973">
    <property type="entry name" value="POLYPROTEIN, PUTATIVE-RELATED"/>
    <property type="match status" value="1"/>
</dbReference>
<dbReference type="PANTHER" id="PTHR31973:SF187">
    <property type="entry name" value="MUTATOR TRANSPOSASE MUDRA PROTEIN"/>
    <property type="match status" value="1"/>
</dbReference>
<dbReference type="RefSeq" id="XP_020148920.1">
    <property type="nucleotide sequence ID" value="XM_020293331.4"/>
</dbReference>
<feature type="domain" description="Transposase MuDR plant" evidence="2">
    <location>
        <begin position="236"/>
        <end position="293"/>
    </location>
</feature>
<accession>A0A452XUR5</accession>
<reference evidence="4" key="5">
    <citation type="journal article" date="2021" name="G3 (Bethesda)">
        <title>Aegilops tauschii genome assembly Aet v5.0 features greater sequence contiguity and improved annotation.</title>
        <authorList>
            <person name="Wang L."/>
            <person name="Zhu T."/>
            <person name="Rodriguez J.C."/>
            <person name="Deal K.R."/>
            <person name="Dubcovsky J."/>
            <person name="McGuire P.E."/>
            <person name="Lux T."/>
            <person name="Spannagl M."/>
            <person name="Mayer K.F.X."/>
            <person name="Baldrich P."/>
            <person name="Meyers B.C."/>
            <person name="Huo N."/>
            <person name="Gu Y.Q."/>
            <person name="Zhou H."/>
            <person name="Devos K.M."/>
            <person name="Bennetzen J.L."/>
            <person name="Unver T."/>
            <person name="Budak H."/>
            <person name="Gulick P.J."/>
            <person name="Galiba G."/>
            <person name="Kalapos B."/>
            <person name="Nelson D.R."/>
            <person name="Li P."/>
            <person name="You F.M."/>
            <person name="Luo M.C."/>
            <person name="Dvorak J."/>
        </authorList>
    </citation>
    <scope>NUCLEOTIDE SEQUENCE [LARGE SCALE GENOMIC DNA]</scope>
    <source>
        <strain evidence="4">cv. AL8/78</strain>
    </source>
</reference>
<feature type="compositionally biased region" description="Basic and acidic residues" evidence="1">
    <location>
        <begin position="126"/>
        <end position="138"/>
    </location>
</feature>
<feature type="region of interest" description="Disordered" evidence="1">
    <location>
        <begin position="196"/>
        <end position="217"/>
    </location>
</feature>
<evidence type="ECO:0000259" key="2">
    <source>
        <dbReference type="Pfam" id="PF03108"/>
    </source>
</evidence>
<feature type="compositionally biased region" description="Acidic residues" evidence="1">
    <location>
        <begin position="198"/>
        <end position="217"/>
    </location>
</feature>
<dbReference type="GeneID" id="109734109"/>
<evidence type="ECO:0000313" key="4">
    <source>
        <dbReference type="EnsemblPlants" id="AET1Gv20171900.3"/>
    </source>
</evidence>
<keyword evidence="5" id="KW-1185">Reference proteome</keyword>
<dbReference type="OrthoDB" id="691381at2759"/>
<name>A0A452XUR5_AEGTS</name>
<evidence type="ECO:0000313" key="5">
    <source>
        <dbReference type="Proteomes" id="UP000015105"/>
    </source>
</evidence>
<reference evidence="5" key="2">
    <citation type="journal article" date="2017" name="Nat. Plants">
        <title>The Aegilops tauschii genome reveals multiple impacts of transposons.</title>
        <authorList>
            <person name="Zhao G."/>
            <person name="Zou C."/>
            <person name="Li K."/>
            <person name="Wang K."/>
            <person name="Li T."/>
            <person name="Gao L."/>
            <person name="Zhang X."/>
            <person name="Wang H."/>
            <person name="Yang Z."/>
            <person name="Liu X."/>
            <person name="Jiang W."/>
            <person name="Mao L."/>
            <person name="Kong X."/>
            <person name="Jiao Y."/>
            <person name="Jia J."/>
        </authorList>
    </citation>
    <scope>NUCLEOTIDE SEQUENCE [LARGE SCALE GENOMIC DNA]</scope>
    <source>
        <strain evidence="5">cv. AL8/78</strain>
    </source>
</reference>
<sequence length="443" mass="50491">MDPADCIAVRFHFNGEFINDGKTVQYVGGKEAMSFLDRATLSLQRIQQCLSEHYVTVDGQQLHWLFPGKDLFDGLLMLSEDKSVETLSACTTDAGVADVYVEDPAMQDEEVSEEEDWAEDEYVATADEKKSAKEKPIDVESSSDDSDFVPPDCSSDDDEADAIRQDYKKFKKSKKMAAEKLALEYEFEALNVVKPEGNYEDDSSAEEDESYDEDSDGELIKRESEYARFNSKAEVIKFTLGMTFSGKKEFKDAIIRYALKERKEIKFLKDEGVRVRAKCTWPHCPWVCLLRKTSKFESWQITSFTEEHTCPKRKDSALVTSRRIAEKFESLIMSSPEWSIQQLKSTIQEKMFANVSISKIKRAKALVIGKMLAAKEGEYNQVFDYQLELLRSNPGTTCVVKLHPDFEEPTFHHFYVCFDACKKGFFAKRNIECCSPLGSNGRA</sequence>
<dbReference type="AlphaFoldDB" id="A0A452XUR5"/>
<dbReference type="Proteomes" id="UP000015105">
    <property type="component" value="Chromosome 1D"/>
</dbReference>
<dbReference type="InterPro" id="IPR004332">
    <property type="entry name" value="Transposase_MuDR"/>
</dbReference>
<feature type="domain" description="PB1-like" evidence="3">
    <location>
        <begin position="5"/>
        <end position="102"/>
    </location>
</feature>
<feature type="region of interest" description="Disordered" evidence="1">
    <location>
        <begin position="125"/>
        <end position="159"/>
    </location>
</feature>
<reference evidence="4" key="3">
    <citation type="journal article" date="2017" name="Nature">
        <title>Genome sequence of the progenitor of the wheat D genome Aegilops tauschii.</title>
        <authorList>
            <person name="Luo M.C."/>
            <person name="Gu Y.Q."/>
            <person name="Puiu D."/>
            <person name="Wang H."/>
            <person name="Twardziok S.O."/>
            <person name="Deal K.R."/>
            <person name="Huo N."/>
            <person name="Zhu T."/>
            <person name="Wang L."/>
            <person name="Wang Y."/>
            <person name="McGuire P.E."/>
            <person name="Liu S."/>
            <person name="Long H."/>
            <person name="Ramasamy R.K."/>
            <person name="Rodriguez J.C."/>
            <person name="Van S.L."/>
            <person name="Yuan L."/>
            <person name="Wang Z."/>
            <person name="Xia Z."/>
            <person name="Xiao L."/>
            <person name="Anderson O.D."/>
            <person name="Ouyang S."/>
            <person name="Liang Y."/>
            <person name="Zimin A.V."/>
            <person name="Pertea G."/>
            <person name="Qi P."/>
            <person name="Bennetzen J.L."/>
            <person name="Dai X."/>
            <person name="Dawson M.W."/>
            <person name="Muller H.G."/>
            <person name="Kugler K."/>
            <person name="Rivarola-Duarte L."/>
            <person name="Spannagl M."/>
            <person name="Mayer K.F.X."/>
            <person name="Lu F.H."/>
            <person name="Bevan M.W."/>
            <person name="Leroy P."/>
            <person name="Li P."/>
            <person name="You F.M."/>
            <person name="Sun Q."/>
            <person name="Liu Z."/>
            <person name="Lyons E."/>
            <person name="Wicker T."/>
            <person name="Salzberg S.L."/>
            <person name="Devos K.M."/>
            <person name="Dvorak J."/>
        </authorList>
    </citation>
    <scope>NUCLEOTIDE SEQUENCE [LARGE SCALE GENOMIC DNA]</scope>
    <source>
        <strain evidence="4">cv. AL8/78</strain>
    </source>
</reference>
<evidence type="ECO:0000256" key="1">
    <source>
        <dbReference type="SAM" id="MobiDB-lite"/>
    </source>
</evidence>
<dbReference type="EnsemblPlants" id="AET1Gv20171900.3">
    <property type="protein sequence ID" value="AET1Gv20171900.3"/>
    <property type="gene ID" value="AET1Gv20171900"/>
</dbReference>
<dbReference type="Pfam" id="PF26130">
    <property type="entry name" value="PB1-like"/>
    <property type="match status" value="1"/>
</dbReference>
<dbReference type="Gramene" id="AET1Gv20171900.1">
    <property type="protein sequence ID" value="AET1Gv20171900.1"/>
    <property type="gene ID" value="AET1Gv20171900"/>
</dbReference>